<reference evidence="3 4" key="1">
    <citation type="submission" date="2016-12" db="EMBL/GenBank/DDBJ databases">
        <authorList>
            <person name="Song W.-J."/>
            <person name="Kurnit D.M."/>
        </authorList>
    </citation>
    <scope>NUCLEOTIDE SEQUENCE [LARGE SCALE GENOMIC DNA]</scope>
    <source>
        <strain evidence="3 4">ATCC 49181</strain>
    </source>
</reference>
<feature type="domain" description="PAS" evidence="1">
    <location>
        <begin position="19"/>
        <end position="88"/>
    </location>
</feature>
<dbReference type="InterPro" id="IPR052155">
    <property type="entry name" value="Biofilm_reg_signaling"/>
</dbReference>
<dbReference type="InterPro" id="IPR000014">
    <property type="entry name" value="PAS"/>
</dbReference>
<proteinExistence type="predicted"/>
<evidence type="ECO:0000313" key="3">
    <source>
        <dbReference type="EMBL" id="SIO39426.1"/>
    </source>
</evidence>
<organism evidence="3 4">
    <name type="scientific">Nitrosomonas cryotolerans ATCC 49181</name>
    <dbReference type="NCBI Taxonomy" id="1131553"/>
    <lineage>
        <taxon>Bacteria</taxon>
        <taxon>Pseudomonadati</taxon>
        <taxon>Pseudomonadota</taxon>
        <taxon>Betaproteobacteria</taxon>
        <taxon>Nitrosomonadales</taxon>
        <taxon>Nitrosomonadaceae</taxon>
        <taxon>Nitrosomonas</taxon>
    </lineage>
</organism>
<dbReference type="Pfam" id="PF08448">
    <property type="entry name" value="PAS_4"/>
    <property type="match status" value="1"/>
</dbReference>
<dbReference type="eggNOG" id="COG2199">
    <property type="taxonomic scope" value="Bacteria"/>
</dbReference>
<dbReference type="Pfam" id="PF00990">
    <property type="entry name" value="GGDEF"/>
    <property type="match status" value="1"/>
</dbReference>
<dbReference type="PANTHER" id="PTHR44757:SF2">
    <property type="entry name" value="BIOFILM ARCHITECTURE MAINTENANCE PROTEIN MBAA"/>
    <property type="match status" value="1"/>
</dbReference>
<dbReference type="PANTHER" id="PTHR44757">
    <property type="entry name" value="DIGUANYLATE CYCLASE DGCP"/>
    <property type="match status" value="1"/>
</dbReference>
<evidence type="ECO:0000313" key="4">
    <source>
        <dbReference type="Proteomes" id="UP000185062"/>
    </source>
</evidence>
<dbReference type="NCBIfam" id="TIGR00229">
    <property type="entry name" value="sensory_box"/>
    <property type="match status" value="1"/>
</dbReference>
<dbReference type="STRING" id="44575.SAMN05216419_100398"/>
<dbReference type="NCBIfam" id="TIGR00254">
    <property type="entry name" value="GGDEF"/>
    <property type="match status" value="1"/>
</dbReference>
<dbReference type="PROSITE" id="PS50887">
    <property type="entry name" value="GGDEF"/>
    <property type="match status" value="1"/>
</dbReference>
<feature type="domain" description="GGDEF" evidence="2">
    <location>
        <begin position="182"/>
        <end position="306"/>
    </location>
</feature>
<dbReference type="FunFam" id="3.30.70.270:FF:000001">
    <property type="entry name" value="Diguanylate cyclase domain protein"/>
    <property type="match status" value="1"/>
</dbReference>
<dbReference type="InterPro" id="IPR000160">
    <property type="entry name" value="GGDEF_dom"/>
</dbReference>
<evidence type="ECO:0000259" key="1">
    <source>
        <dbReference type="PROSITE" id="PS50112"/>
    </source>
</evidence>
<accession>A0A1N6J5N2</accession>
<dbReference type="SUPFAM" id="SSF55785">
    <property type="entry name" value="PYP-like sensor domain (PAS domain)"/>
    <property type="match status" value="1"/>
</dbReference>
<gene>
    <name evidence="3" type="ORF">SAMN02743940_2319</name>
</gene>
<dbReference type="PROSITE" id="PS50112">
    <property type="entry name" value="PAS"/>
    <property type="match status" value="1"/>
</dbReference>
<dbReference type="Gene3D" id="3.30.450.20">
    <property type="entry name" value="PAS domain"/>
    <property type="match status" value="1"/>
</dbReference>
<sequence length="306" mass="35272">MSVESNDSVFLSKIEFKLNIHFFIQVLDAIPDLVFIKDRQHRFIFINKSLEQFLGFCRNEMVGRTDDHFFPKNQVKIFKEVDERVFQERKVTINEEEITDSKGKISILETKKNVFETINGELILVGVIKDITVLRHTQLTLEESNKKLFKKAYIDALTGLPNRRYLGSCMTLALEKAKQNNCSFAVLFIDLDRFKIANDTFGHDVGDELLIQVSQRIKRAIRKNDSVIRMGGDEFVVLVNDSSEKSVIRISKSIENELMRDFVIQGHVINIEASIGIAIYPQNGRSIDALLKIADSNMYINKKRHR</sequence>
<keyword evidence="4" id="KW-1185">Reference proteome</keyword>
<dbReference type="CDD" id="cd01949">
    <property type="entry name" value="GGDEF"/>
    <property type="match status" value="1"/>
</dbReference>
<dbReference type="CDD" id="cd00130">
    <property type="entry name" value="PAS"/>
    <property type="match status" value="1"/>
</dbReference>
<evidence type="ECO:0000259" key="2">
    <source>
        <dbReference type="PROSITE" id="PS50887"/>
    </source>
</evidence>
<dbReference type="SMART" id="SM00267">
    <property type="entry name" value="GGDEF"/>
    <property type="match status" value="1"/>
</dbReference>
<dbReference type="RefSeq" id="WP_028460708.1">
    <property type="nucleotide sequence ID" value="NZ_FSRO01000001.1"/>
</dbReference>
<dbReference type="EMBL" id="FSRO01000001">
    <property type="protein sequence ID" value="SIO39426.1"/>
    <property type="molecule type" value="Genomic_DNA"/>
</dbReference>
<dbReference type="InterPro" id="IPR035965">
    <property type="entry name" value="PAS-like_dom_sf"/>
</dbReference>
<dbReference type="InterPro" id="IPR013656">
    <property type="entry name" value="PAS_4"/>
</dbReference>
<name>A0A1N6J5N2_9PROT</name>
<dbReference type="Gene3D" id="3.30.70.270">
    <property type="match status" value="1"/>
</dbReference>
<protein>
    <submittedName>
        <fullName evidence="3">PAS domain S-box-containing protein/diguanylate cyclase (GGDEF) domain-containing protein</fullName>
    </submittedName>
</protein>
<dbReference type="AlphaFoldDB" id="A0A1N6J5N2"/>
<dbReference type="InterPro" id="IPR029787">
    <property type="entry name" value="Nucleotide_cyclase"/>
</dbReference>
<dbReference type="SMART" id="SM00091">
    <property type="entry name" value="PAS"/>
    <property type="match status" value="1"/>
</dbReference>
<dbReference type="SUPFAM" id="SSF55073">
    <property type="entry name" value="Nucleotide cyclase"/>
    <property type="match status" value="1"/>
</dbReference>
<dbReference type="Proteomes" id="UP000185062">
    <property type="component" value="Unassembled WGS sequence"/>
</dbReference>
<dbReference type="InterPro" id="IPR043128">
    <property type="entry name" value="Rev_trsase/Diguanyl_cyclase"/>
</dbReference>
<dbReference type="GO" id="GO:0003824">
    <property type="term" value="F:catalytic activity"/>
    <property type="evidence" value="ECO:0007669"/>
    <property type="project" value="UniProtKB-ARBA"/>
</dbReference>